<dbReference type="SUPFAM" id="SSF53474">
    <property type="entry name" value="alpha/beta-Hydrolases"/>
    <property type="match status" value="1"/>
</dbReference>
<dbReference type="PANTHER" id="PTHR33428:SF14">
    <property type="entry name" value="CARBOXYLESTERASE TYPE B DOMAIN-CONTAINING PROTEIN"/>
    <property type="match status" value="1"/>
</dbReference>
<dbReference type="InterPro" id="IPR029058">
    <property type="entry name" value="AB_hydrolase_fold"/>
</dbReference>
<sequence length="306" mass="32980">MKLICVVQLALAGSALGANFPRQTQFNQTQLNLTQSDQGTGPYPASYTLDDTLRNHTIFAPISPPPGLKLPVLLWGQTACTRNSTVFGTFLLEVASHGFMIIADGIPDGPEMPEAIAYTLWPSPQGLVEAAAWIVKNAGTGKYTNVDATRLAAAGHSCGAIQSYFAQDQSKEIKYIGIFNSGVRNDTIATRPLLDIVARIKNPIFYFFGGPEDVAAPNGERDYTNIPASTPKWKGILPSVGHGGTFWEPHAGEYAVAATRWLEWVLRGNQTSAKYFTTTANKTGTAQGGGFLVEHANLNQIKVKPI</sequence>
<keyword evidence="3" id="KW-1185">Reference proteome</keyword>
<dbReference type="AlphaFoldDB" id="A0A1E1MCY5"/>
<dbReference type="PANTHER" id="PTHR33428">
    <property type="entry name" value="CHLOROPHYLLASE-2, CHLOROPLASTIC"/>
    <property type="match status" value="1"/>
</dbReference>
<dbReference type="EMBL" id="FJVC01000272">
    <property type="protein sequence ID" value="CZT46918.1"/>
    <property type="molecule type" value="Genomic_DNA"/>
</dbReference>
<keyword evidence="1" id="KW-0732">Signal</keyword>
<gene>
    <name evidence="2" type="ORF">RSE6_07431</name>
</gene>
<dbReference type="Proteomes" id="UP000177625">
    <property type="component" value="Unassembled WGS sequence"/>
</dbReference>
<protein>
    <submittedName>
        <fullName evidence="2">Uncharacterized protein</fullName>
    </submittedName>
</protein>
<evidence type="ECO:0000313" key="3">
    <source>
        <dbReference type="Proteomes" id="UP000177625"/>
    </source>
</evidence>
<feature type="signal peptide" evidence="1">
    <location>
        <begin position="1"/>
        <end position="17"/>
    </location>
</feature>
<accession>A0A1E1MCY5</accession>
<proteinExistence type="predicted"/>
<evidence type="ECO:0000256" key="1">
    <source>
        <dbReference type="SAM" id="SignalP"/>
    </source>
</evidence>
<feature type="chain" id="PRO_5009448214" evidence="1">
    <location>
        <begin position="18"/>
        <end position="306"/>
    </location>
</feature>
<reference evidence="3" key="1">
    <citation type="submission" date="2016-03" db="EMBL/GenBank/DDBJ databases">
        <authorList>
            <person name="Guldener U."/>
        </authorList>
    </citation>
    <scope>NUCLEOTIDE SEQUENCE [LARGE SCALE GENOMIC DNA]</scope>
</reference>
<organism evidence="2 3">
    <name type="scientific">Rhynchosporium secalis</name>
    <name type="common">Barley scald fungus</name>
    <dbReference type="NCBI Taxonomy" id="38038"/>
    <lineage>
        <taxon>Eukaryota</taxon>
        <taxon>Fungi</taxon>
        <taxon>Dikarya</taxon>
        <taxon>Ascomycota</taxon>
        <taxon>Pezizomycotina</taxon>
        <taxon>Leotiomycetes</taxon>
        <taxon>Helotiales</taxon>
        <taxon>Ploettnerulaceae</taxon>
        <taxon>Rhynchosporium</taxon>
    </lineage>
</organism>
<dbReference type="Gene3D" id="3.40.50.1820">
    <property type="entry name" value="alpha/beta hydrolase"/>
    <property type="match status" value="1"/>
</dbReference>
<name>A0A1E1MCY5_RHYSE</name>
<evidence type="ECO:0000313" key="2">
    <source>
        <dbReference type="EMBL" id="CZT46918.1"/>
    </source>
</evidence>